<keyword evidence="2 4" id="KW-0238">DNA-binding</keyword>
<dbReference type="PRINTS" id="PR00455">
    <property type="entry name" value="HTHTETR"/>
</dbReference>
<evidence type="ECO:0000256" key="3">
    <source>
        <dbReference type="ARBA" id="ARBA00023163"/>
    </source>
</evidence>
<dbReference type="RefSeq" id="WP_205356479.1">
    <property type="nucleotide sequence ID" value="NZ_JADKYB010000004.1"/>
</dbReference>
<name>A0ABS2TMM7_9ACTN</name>
<dbReference type="InterPro" id="IPR009057">
    <property type="entry name" value="Homeodomain-like_sf"/>
</dbReference>
<keyword evidence="7" id="KW-1185">Reference proteome</keyword>
<dbReference type="InterPro" id="IPR050109">
    <property type="entry name" value="HTH-type_TetR-like_transc_reg"/>
</dbReference>
<evidence type="ECO:0000313" key="7">
    <source>
        <dbReference type="Proteomes" id="UP000749040"/>
    </source>
</evidence>
<feature type="DNA-binding region" description="H-T-H motif" evidence="4">
    <location>
        <begin position="28"/>
        <end position="47"/>
    </location>
</feature>
<dbReference type="PANTHER" id="PTHR30055:SF234">
    <property type="entry name" value="HTH-TYPE TRANSCRIPTIONAL REGULATOR BETI"/>
    <property type="match status" value="1"/>
</dbReference>
<dbReference type="Pfam" id="PF21597">
    <property type="entry name" value="TetR_C_43"/>
    <property type="match status" value="1"/>
</dbReference>
<dbReference type="Proteomes" id="UP000749040">
    <property type="component" value="Unassembled WGS sequence"/>
</dbReference>
<keyword evidence="1" id="KW-0805">Transcription regulation</keyword>
<evidence type="ECO:0000256" key="4">
    <source>
        <dbReference type="PROSITE-ProRule" id="PRU00335"/>
    </source>
</evidence>
<organism evidence="6 7">
    <name type="scientific">Actinacidiphila acididurans</name>
    <dbReference type="NCBI Taxonomy" id="2784346"/>
    <lineage>
        <taxon>Bacteria</taxon>
        <taxon>Bacillati</taxon>
        <taxon>Actinomycetota</taxon>
        <taxon>Actinomycetes</taxon>
        <taxon>Kitasatosporales</taxon>
        <taxon>Streptomycetaceae</taxon>
        <taxon>Actinacidiphila</taxon>
    </lineage>
</organism>
<evidence type="ECO:0000259" key="5">
    <source>
        <dbReference type="PROSITE" id="PS50977"/>
    </source>
</evidence>
<comment type="caution">
    <text evidence="6">The sequence shown here is derived from an EMBL/GenBank/DDBJ whole genome shotgun (WGS) entry which is preliminary data.</text>
</comment>
<dbReference type="Gene3D" id="1.10.357.10">
    <property type="entry name" value="Tetracycline Repressor, domain 2"/>
    <property type="match status" value="1"/>
</dbReference>
<dbReference type="InterPro" id="IPR049445">
    <property type="entry name" value="TetR_SbtR-like_C"/>
</dbReference>
<dbReference type="Pfam" id="PF00440">
    <property type="entry name" value="TetR_N"/>
    <property type="match status" value="1"/>
</dbReference>
<dbReference type="EMBL" id="JADKYB010000004">
    <property type="protein sequence ID" value="MBM9504599.1"/>
    <property type="molecule type" value="Genomic_DNA"/>
</dbReference>
<dbReference type="SUPFAM" id="SSF48498">
    <property type="entry name" value="Tetracyclin repressor-like, C-terminal domain"/>
    <property type="match status" value="1"/>
</dbReference>
<dbReference type="PROSITE" id="PS50977">
    <property type="entry name" value="HTH_TETR_2"/>
    <property type="match status" value="1"/>
</dbReference>
<proteinExistence type="predicted"/>
<protein>
    <submittedName>
        <fullName evidence="6">TetR family transcriptional regulator</fullName>
    </submittedName>
</protein>
<evidence type="ECO:0000313" key="6">
    <source>
        <dbReference type="EMBL" id="MBM9504599.1"/>
    </source>
</evidence>
<dbReference type="InterPro" id="IPR001647">
    <property type="entry name" value="HTH_TetR"/>
</dbReference>
<keyword evidence="3" id="KW-0804">Transcription</keyword>
<sequence length="196" mass="21231">MRADAQRNYDRLVEEAQQAFIVHGTSAALEDIARHAGVGIGTLYRHFPDRYSLLNAVFERELDDLVQRSVELLAAGTDPATAVIDWLRMVAVHSTSYRGLAAAIMEGDGYQRMQSCKSKLRSAGGTLLWRAQEAGAIRSDVQIGDLLKLTYALVLAAEKNPEEPGLFDRLMSLAVDGMRPRAAATAGVSAGRTAAD</sequence>
<evidence type="ECO:0000256" key="2">
    <source>
        <dbReference type="ARBA" id="ARBA00023125"/>
    </source>
</evidence>
<feature type="domain" description="HTH tetR-type" evidence="5">
    <location>
        <begin position="6"/>
        <end position="65"/>
    </location>
</feature>
<gene>
    <name evidence="6" type="ORF">ITX44_08620</name>
</gene>
<evidence type="ECO:0000256" key="1">
    <source>
        <dbReference type="ARBA" id="ARBA00023015"/>
    </source>
</evidence>
<dbReference type="PANTHER" id="PTHR30055">
    <property type="entry name" value="HTH-TYPE TRANSCRIPTIONAL REGULATOR RUTR"/>
    <property type="match status" value="1"/>
</dbReference>
<dbReference type="SUPFAM" id="SSF46689">
    <property type="entry name" value="Homeodomain-like"/>
    <property type="match status" value="1"/>
</dbReference>
<reference evidence="6 7" key="1">
    <citation type="submission" date="2021-01" db="EMBL/GenBank/DDBJ databases">
        <title>Streptomyces acididurans sp. nov., isolated from a peat swamp forest soil.</title>
        <authorList>
            <person name="Chantavorakit T."/>
            <person name="Duangmal K."/>
        </authorList>
    </citation>
    <scope>NUCLEOTIDE SEQUENCE [LARGE SCALE GENOMIC DNA]</scope>
    <source>
        <strain evidence="6 7">KK5PA1</strain>
    </source>
</reference>
<accession>A0ABS2TMM7</accession>
<dbReference type="InterPro" id="IPR036271">
    <property type="entry name" value="Tet_transcr_reg_TetR-rel_C_sf"/>
</dbReference>